<dbReference type="InterPro" id="IPR000719">
    <property type="entry name" value="Prot_kinase_dom"/>
</dbReference>
<evidence type="ECO:0000313" key="4">
    <source>
        <dbReference type="Proteomes" id="UP001147747"/>
    </source>
</evidence>
<accession>A0A9W9VZC5</accession>
<gene>
    <name evidence="3" type="ORF">N7509_007692</name>
</gene>
<dbReference type="InterPro" id="IPR019734">
    <property type="entry name" value="TPR_rpt"/>
</dbReference>
<dbReference type="SMART" id="SM00220">
    <property type="entry name" value="S_TKc"/>
    <property type="match status" value="1"/>
</dbReference>
<dbReference type="InterPro" id="IPR011009">
    <property type="entry name" value="Kinase-like_dom_sf"/>
</dbReference>
<keyword evidence="4" id="KW-1185">Reference proteome</keyword>
<dbReference type="InterPro" id="IPR011990">
    <property type="entry name" value="TPR-like_helical_dom_sf"/>
</dbReference>
<dbReference type="PANTHER" id="PTHR46082">
    <property type="entry name" value="ATP/GTP-BINDING PROTEIN-RELATED"/>
    <property type="match status" value="1"/>
</dbReference>
<dbReference type="GO" id="GO:0004672">
    <property type="term" value="F:protein kinase activity"/>
    <property type="evidence" value="ECO:0007669"/>
    <property type="project" value="InterPro"/>
</dbReference>
<dbReference type="SUPFAM" id="SSF48452">
    <property type="entry name" value="TPR-like"/>
    <property type="match status" value="3"/>
</dbReference>
<dbReference type="RefSeq" id="XP_056487880.1">
    <property type="nucleotide sequence ID" value="XM_056632329.1"/>
</dbReference>
<name>A0A9W9VZC5_9EURO</name>
<feature type="domain" description="Protein kinase" evidence="2">
    <location>
        <begin position="1"/>
        <end position="137"/>
    </location>
</feature>
<reference evidence="3" key="1">
    <citation type="submission" date="2022-12" db="EMBL/GenBank/DDBJ databases">
        <authorList>
            <person name="Petersen C."/>
        </authorList>
    </citation>
    <scope>NUCLEOTIDE SEQUENCE</scope>
    <source>
        <strain evidence="3">IBT 29677</strain>
    </source>
</reference>
<dbReference type="GO" id="GO:0005524">
    <property type="term" value="F:ATP binding"/>
    <property type="evidence" value="ECO:0007669"/>
    <property type="project" value="InterPro"/>
</dbReference>
<dbReference type="Pfam" id="PF13174">
    <property type="entry name" value="TPR_6"/>
    <property type="match status" value="1"/>
</dbReference>
<dbReference type="AlphaFoldDB" id="A0A9W9VZC5"/>
<protein>
    <recommendedName>
        <fullName evidence="2">Protein kinase domain-containing protein</fullName>
    </recommendedName>
</protein>
<feature type="region of interest" description="Disordered" evidence="1">
    <location>
        <begin position="222"/>
        <end position="250"/>
    </location>
</feature>
<evidence type="ECO:0000313" key="3">
    <source>
        <dbReference type="EMBL" id="KAJ5392202.1"/>
    </source>
</evidence>
<comment type="caution">
    <text evidence="3">The sequence shown here is derived from an EMBL/GenBank/DDBJ whole genome shotgun (WGS) entry which is preliminary data.</text>
</comment>
<dbReference type="Pfam" id="PF13374">
    <property type="entry name" value="TPR_10"/>
    <property type="match status" value="1"/>
</dbReference>
<evidence type="ECO:0000256" key="1">
    <source>
        <dbReference type="SAM" id="MobiDB-lite"/>
    </source>
</evidence>
<dbReference type="Proteomes" id="UP001147747">
    <property type="component" value="Unassembled WGS sequence"/>
</dbReference>
<dbReference type="InterPro" id="IPR053137">
    <property type="entry name" value="NLR-like"/>
</dbReference>
<dbReference type="Pfam" id="PF00069">
    <property type="entry name" value="Pkinase"/>
    <property type="match status" value="1"/>
</dbReference>
<dbReference type="SMART" id="SM00028">
    <property type="entry name" value="TPR"/>
    <property type="match status" value="7"/>
</dbReference>
<dbReference type="Pfam" id="PF13424">
    <property type="entry name" value="TPR_12"/>
    <property type="match status" value="2"/>
</dbReference>
<sequence length="881" mass="99857">MGPEWLVKIGDFGMSKRINENSSLRTIRGTQAFLAPEMQGILPPEEEEEASLNYHYTESVDMWALGVTIFYLLFRDYPFTLKQPSKLPRYIWGANFPFPISPSQKLSQECCSFIEAVMARNARERLSARKALESDWLMQCYSSPAPSPSASPSPETTVLNIPARESSRHTSFSIERPDSSSTWLAHGAGGDIYFDSEAIINPEPDRSPDFDITTGISRVTAAPPSVDTSQISQSPSSRHQEITPTDVISSTNNPITVVPSLQNKMKEASLVKRFSWESLSMETLSGESDNDETRAKLHDLQAQGMKMLKENNYDQAENLLQQVLNVREQIFGTKHEATLEVYHTLGALWYKRMQHSTAHTLFALAAHGRKETIGPKHPDTLSSFYWLGDTKSELGLFEEAELVLKQNAEDRASTIGFNNPKTLQTNHMLGLSLWAQQKWNEAISVLGPVAEKRRDTLGETHPDTVSSIFWTGYSFYKLGLYEKALVVLEEAAAIQKISLGSSNEETVRTISVIGRSLYHLERWEKARAVLQEAASLNQLPKPTGTTLHVLYLLGRSLLYLKRYEEASRALQEAAEGQKRVLGPTHPETLWSLYRLGRSFQYLDRFVEAEAAFQQAVKGGAETFGQDHPETLSSVYRLGVSQYKLKLFDEAKDSLQQAVKGQLKTLGPNDMNTLDSQFWLGCSLYSLKLYDQAEATYRETLAREIEVYGRARSSTLASIDSLVWAYYRDESYLKAEKLAELLVERSMETNGPMDTRTLQAKRILALTLQEEGHMERASLLHSEVLHYRFEALGAQHKDTCQSSWELGKCHSEMSEIERMRVDERMSVDERMRVNNIRYLSRGYYSTEALRESPAEEGKNEKRNWTDAWTRVKRRMSKADGIF</sequence>
<dbReference type="SUPFAM" id="SSF56112">
    <property type="entry name" value="Protein kinase-like (PK-like)"/>
    <property type="match status" value="1"/>
</dbReference>
<dbReference type="Gene3D" id="1.10.510.10">
    <property type="entry name" value="Transferase(Phosphotransferase) domain 1"/>
    <property type="match status" value="1"/>
</dbReference>
<dbReference type="PANTHER" id="PTHR46082:SF6">
    <property type="entry name" value="AAA+ ATPASE DOMAIN-CONTAINING PROTEIN-RELATED"/>
    <property type="match status" value="1"/>
</dbReference>
<proteinExistence type="predicted"/>
<feature type="compositionally biased region" description="Polar residues" evidence="1">
    <location>
        <begin position="226"/>
        <end position="250"/>
    </location>
</feature>
<dbReference type="PROSITE" id="PS50011">
    <property type="entry name" value="PROTEIN_KINASE_DOM"/>
    <property type="match status" value="1"/>
</dbReference>
<dbReference type="EMBL" id="JAPZBU010000008">
    <property type="protein sequence ID" value="KAJ5392202.1"/>
    <property type="molecule type" value="Genomic_DNA"/>
</dbReference>
<reference evidence="3" key="2">
    <citation type="journal article" date="2023" name="IMA Fungus">
        <title>Comparative genomic study of the Penicillium genus elucidates a diverse pangenome and 15 lateral gene transfer events.</title>
        <authorList>
            <person name="Petersen C."/>
            <person name="Sorensen T."/>
            <person name="Nielsen M.R."/>
            <person name="Sondergaard T.E."/>
            <person name="Sorensen J.L."/>
            <person name="Fitzpatrick D.A."/>
            <person name="Frisvad J.C."/>
            <person name="Nielsen K.L."/>
        </authorList>
    </citation>
    <scope>NUCLEOTIDE SEQUENCE</scope>
    <source>
        <strain evidence="3">IBT 29677</strain>
    </source>
</reference>
<evidence type="ECO:0000259" key="2">
    <source>
        <dbReference type="PROSITE" id="PS50011"/>
    </source>
</evidence>
<dbReference type="Gene3D" id="1.25.40.10">
    <property type="entry name" value="Tetratricopeptide repeat domain"/>
    <property type="match status" value="4"/>
</dbReference>
<organism evidence="3 4">
    <name type="scientific">Penicillium cosmopolitanum</name>
    <dbReference type="NCBI Taxonomy" id="1131564"/>
    <lineage>
        <taxon>Eukaryota</taxon>
        <taxon>Fungi</taxon>
        <taxon>Dikarya</taxon>
        <taxon>Ascomycota</taxon>
        <taxon>Pezizomycotina</taxon>
        <taxon>Eurotiomycetes</taxon>
        <taxon>Eurotiomycetidae</taxon>
        <taxon>Eurotiales</taxon>
        <taxon>Aspergillaceae</taxon>
        <taxon>Penicillium</taxon>
    </lineage>
</organism>
<dbReference type="GeneID" id="81371309"/>
<dbReference type="OrthoDB" id="10252171at2759"/>